<dbReference type="OrthoDB" id="886234at2"/>
<keyword evidence="2" id="KW-1185">Reference proteome</keyword>
<comment type="caution">
    <text evidence="1">The sequence shown here is derived from an EMBL/GenBank/DDBJ whole genome shotgun (WGS) entry which is preliminary data.</text>
</comment>
<gene>
    <name evidence="1" type="ORF">D0T11_14585</name>
</gene>
<dbReference type="Proteomes" id="UP000284250">
    <property type="component" value="Unassembled WGS sequence"/>
</dbReference>
<reference evidence="1 2" key="2">
    <citation type="submission" date="2019-01" db="EMBL/GenBank/DDBJ databases">
        <title>Hymenobacter humicola sp. nov., isolated from soils in Antarctica.</title>
        <authorList>
            <person name="Sedlacek I."/>
            <person name="Holochova P."/>
            <person name="Kralova S."/>
            <person name="Pantucek R."/>
            <person name="Stankova E."/>
            <person name="Vrbovska V."/>
            <person name="Kristofova L."/>
            <person name="Svec P."/>
            <person name="Busse H.-J."/>
        </authorList>
    </citation>
    <scope>NUCLEOTIDE SEQUENCE [LARGE SCALE GENOMIC DNA]</scope>
    <source>
        <strain evidence="1 2">CCM 8852</strain>
    </source>
</reference>
<name>A0A418QSL9_9BACT</name>
<proteinExistence type="predicted"/>
<evidence type="ECO:0000313" key="1">
    <source>
        <dbReference type="EMBL" id="RIY08267.1"/>
    </source>
</evidence>
<protein>
    <submittedName>
        <fullName evidence="1">Uncharacterized protein</fullName>
    </submittedName>
</protein>
<accession>A0A418QSL9</accession>
<sequence length="111" mass="11714">MKQFFPVVLLLAAWDTPPADTTTATTAAAPEPVALSAPGPVEEAQANLLAARYFRSRPDSAVYLLSTLRVLDAGPSWQAQVKRAECVGILPDNSAVAINKQTGAVSPVRVK</sequence>
<dbReference type="EMBL" id="QYCN01000023">
    <property type="protein sequence ID" value="RIY08267.1"/>
    <property type="molecule type" value="Genomic_DNA"/>
</dbReference>
<organism evidence="1 2">
    <name type="scientific">Hymenobacter rubripertinctus</name>
    <dbReference type="NCBI Taxonomy" id="2029981"/>
    <lineage>
        <taxon>Bacteria</taxon>
        <taxon>Pseudomonadati</taxon>
        <taxon>Bacteroidota</taxon>
        <taxon>Cytophagia</taxon>
        <taxon>Cytophagales</taxon>
        <taxon>Hymenobacteraceae</taxon>
        <taxon>Hymenobacter</taxon>
    </lineage>
</organism>
<dbReference type="RefSeq" id="WP_119656538.1">
    <property type="nucleotide sequence ID" value="NZ_JBHUOI010000043.1"/>
</dbReference>
<reference evidence="1 2" key="1">
    <citation type="submission" date="2018-09" db="EMBL/GenBank/DDBJ databases">
        <authorList>
            <person name="Zeman M."/>
            <person name="Pardy F."/>
        </authorList>
    </citation>
    <scope>NUCLEOTIDE SEQUENCE [LARGE SCALE GENOMIC DNA]</scope>
    <source>
        <strain evidence="1 2">CCM 8852</strain>
    </source>
</reference>
<evidence type="ECO:0000313" key="2">
    <source>
        <dbReference type="Proteomes" id="UP000284250"/>
    </source>
</evidence>
<dbReference type="AlphaFoldDB" id="A0A418QSL9"/>